<dbReference type="AlphaFoldDB" id="A0A4V2SK77"/>
<dbReference type="Gene3D" id="3.40.50.720">
    <property type="entry name" value="NAD(P)-binding Rossmann-like Domain"/>
    <property type="match status" value="1"/>
</dbReference>
<feature type="domain" description="Mur ligase central" evidence="10">
    <location>
        <begin position="111"/>
        <end position="275"/>
    </location>
</feature>
<dbReference type="GO" id="GO:0008360">
    <property type="term" value="P:regulation of cell shape"/>
    <property type="evidence" value="ECO:0007669"/>
    <property type="project" value="UniProtKB-KW"/>
</dbReference>
<organism evidence="11 12">
    <name type="scientific">Nicoletella semolina</name>
    <dbReference type="NCBI Taxonomy" id="271160"/>
    <lineage>
        <taxon>Bacteria</taxon>
        <taxon>Pseudomonadati</taxon>
        <taxon>Pseudomonadota</taxon>
        <taxon>Gammaproteobacteria</taxon>
        <taxon>Pasteurellales</taxon>
        <taxon>Pasteurellaceae</taxon>
        <taxon>Nicoletella</taxon>
    </lineage>
</organism>
<keyword evidence="4 7" id="KW-0436">Ligase</keyword>
<keyword evidence="7 8" id="KW-0961">Cell wall biogenesis/degradation</keyword>
<dbReference type="InterPro" id="IPR005762">
    <property type="entry name" value="MurD"/>
</dbReference>
<dbReference type="Gene3D" id="3.40.1190.10">
    <property type="entry name" value="Mur-like, catalytic domain"/>
    <property type="match status" value="1"/>
</dbReference>
<name>A0A4V2SK77_9PAST</name>
<evidence type="ECO:0000256" key="1">
    <source>
        <dbReference type="ARBA" id="ARBA00004496"/>
    </source>
</evidence>
<comment type="catalytic activity">
    <reaction evidence="7 8">
        <text>UDP-N-acetyl-alpha-D-muramoyl-L-alanine + D-glutamate + ATP = UDP-N-acetyl-alpha-D-muramoyl-L-alanyl-D-glutamate + ADP + phosphate + H(+)</text>
        <dbReference type="Rhea" id="RHEA:16429"/>
        <dbReference type="ChEBI" id="CHEBI:15378"/>
        <dbReference type="ChEBI" id="CHEBI:29986"/>
        <dbReference type="ChEBI" id="CHEBI:30616"/>
        <dbReference type="ChEBI" id="CHEBI:43474"/>
        <dbReference type="ChEBI" id="CHEBI:83898"/>
        <dbReference type="ChEBI" id="CHEBI:83900"/>
        <dbReference type="ChEBI" id="CHEBI:456216"/>
        <dbReference type="EC" id="6.3.2.9"/>
    </reaction>
</comment>
<dbReference type="GO" id="GO:0009252">
    <property type="term" value="P:peptidoglycan biosynthetic process"/>
    <property type="evidence" value="ECO:0007669"/>
    <property type="project" value="UniProtKB-UniRule"/>
</dbReference>
<dbReference type="EMBL" id="SLXJ01000002">
    <property type="protein sequence ID" value="TCP18506.1"/>
    <property type="molecule type" value="Genomic_DNA"/>
</dbReference>
<dbReference type="EC" id="6.3.2.9" evidence="7 8"/>
<dbReference type="Pfam" id="PF08245">
    <property type="entry name" value="Mur_ligase_M"/>
    <property type="match status" value="1"/>
</dbReference>
<keyword evidence="6 7" id="KW-0067">ATP-binding</keyword>
<comment type="similarity">
    <text evidence="7">Belongs to the MurCDEF family.</text>
</comment>
<evidence type="ECO:0000256" key="3">
    <source>
        <dbReference type="ARBA" id="ARBA00022490"/>
    </source>
</evidence>
<dbReference type="InterPro" id="IPR036565">
    <property type="entry name" value="Mur-like_cat_sf"/>
</dbReference>
<dbReference type="PANTHER" id="PTHR43692">
    <property type="entry name" value="UDP-N-ACETYLMURAMOYLALANINE--D-GLUTAMATE LIGASE"/>
    <property type="match status" value="1"/>
</dbReference>
<accession>A0A4V2SK77</accession>
<dbReference type="GO" id="GO:0051301">
    <property type="term" value="P:cell division"/>
    <property type="evidence" value="ECO:0007669"/>
    <property type="project" value="UniProtKB-KW"/>
</dbReference>
<dbReference type="GO" id="GO:0005737">
    <property type="term" value="C:cytoplasm"/>
    <property type="evidence" value="ECO:0007669"/>
    <property type="project" value="UniProtKB-SubCell"/>
</dbReference>
<dbReference type="PANTHER" id="PTHR43692:SF1">
    <property type="entry name" value="UDP-N-ACETYLMURAMOYLALANINE--D-GLUTAMATE LIGASE"/>
    <property type="match status" value="1"/>
</dbReference>
<dbReference type="InterPro" id="IPR036615">
    <property type="entry name" value="Mur_ligase_C_dom_sf"/>
</dbReference>
<keyword evidence="3 7" id="KW-0963">Cytoplasm</keyword>
<evidence type="ECO:0000313" key="11">
    <source>
        <dbReference type="EMBL" id="TCP18506.1"/>
    </source>
</evidence>
<dbReference type="SUPFAM" id="SSF53623">
    <property type="entry name" value="MurD-like peptide ligases, catalytic domain"/>
    <property type="match status" value="1"/>
</dbReference>
<dbReference type="Proteomes" id="UP000295537">
    <property type="component" value="Unassembled WGS sequence"/>
</dbReference>
<evidence type="ECO:0000256" key="6">
    <source>
        <dbReference type="ARBA" id="ARBA00022840"/>
    </source>
</evidence>
<keyword evidence="7 8" id="KW-0131">Cell cycle</keyword>
<comment type="subcellular location">
    <subcellularLocation>
        <location evidence="1 7 8">Cytoplasm</location>
    </subcellularLocation>
</comment>
<feature type="binding site" evidence="7">
    <location>
        <begin position="113"/>
        <end position="119"/>
    </location>
    <ligand>
        <name>ATP</name>
        <dbReference type="ChEBI" id="CHEBI:30616"/>
    </ligand>
</feature>
<evidence type="ECO:0000256" key="7">
    <source>
        <dbReference type="HAMAP-Rule" id="MF_00639"/>
    </source>
</evidence>
<dbReference type="InterPro" id="IPR013221">
    <property type="entry name" value="Mur_ligase_cen"/>
</dbReference>
<gene>
    <name evidence="7" type="primary">murD</name>
    <name evidence="11" type="ORF">EV693_102186</name>
</gene>
<evidence type="ECO:0000259" key="9">
    <source>
        <dbReference type="Pfam" id="PF02875"/>
    </source>
</evidence>
<comment type="function">
    <text evidence="7 8">Cell wall formation. Catalyzes the addition of glutamate to the nucleotide precursor UDP-N-acetylmuramoyl-L-alanine (UMA).</text>
</comment>
<dbReference type="Pfam" id="PF02875">
    <property type="entry name" value="Mur_ligase_C"/>
    <property type="match status" value="1"/>
</dbReference>
<dbReference type="GO" id="GO:0005524">
    <property type="term" value="F:ATP binding"/>
    <property type="evidence" value="ECO:0007669"/>
    <property type="project" value="UniProtKB-UniRule"/>
</dbReference>
<evidence type="ECO:0000256" key="8">
    <source>
        <dbReference type="RuleBase" id="RU003664"/>
    </source>
</evidence>
<proteinExistence type="inferred from homology"/>
<dbReference type="InterPro" id="IPR004101">
    <property type="entry name" value="Mur_ligase_C"/>
</dbReference>
<dbReference type="GO" id="GO:0008764">
    <property type="term" value="F:UDP-N-acetylmuramoylalanine-D-glutamate ligase activity"/>
    <property type="evidence" value="ECO:0007669"/>
    <property type="project" value="UniProtKB-UniRule"/>
</dbReference>
<keyword evidence="5 7" id="KW-0547">Nucleotide-binding</keyword>
<reference evidence="11 12" key="1">
    <citation type="submission" date="2019-03" db="EMBL/GenBank/DDBJ databases">
        <title>Genomic Encyclopedia of Type Strains, Phase IV (KMG-IV): sequencing the most valuable type-strain genomes for metagenomic binning, comparative biology and taxonomic classification.</title>
        <authorList>
            <person name="Goeker M."/>
        </authorList>
    </citation>
    <scope>NUCLEOTIDE SEQUENCE [LARGE SCALE GENOMIC DNA]</scope>
    <source>
        <strain evidence="11 12">DSM 16380</strain>
    </source>
</reference>
<evidence type="ECO:0000256" key="4">
    <source>
        <dbReference type="ARBA" id="ARBA00022598"/>
    </source>
</evidence>
<keyword evidence="7 8" id="KW-0573">Peptidoglycan synthesis</keyword>
<dbReference type="GO" id="GO:0071555">
    <property type="term" value="P:cell wall organization"/>
    <property type="evidence" value="ECO:0007669"/>
    <property type="project" value="UniProtKB-KW"/>
</dbReference>
<dbReference type="OrthoDB" id="9809796at2"/>
<comment type="pathway">
    <text evidence="2 7 8">Cell wall biogenesis; peptidoglycan biosynthesis.</text>
</comment>
<dbReference type="Gene3D" id="3.90.190.20">
    <property type="entry name" value="Mur ligase, C-terminal domain"/>
    <property type="match status" value="1"/>
</dbReference>
<keyword evidence="7 8" id="KW-0132">Cell division</keyword>
<comment type="caution">
    <text evidence="11">The sequence shown here is derived from an EMBL/GenBank/DDBJ whole genome shotgun (WGS) entry which is preliminary data.</text>
</comment>
<evidence type="ECO:0000259" key="10">
    <source>
        <dbReference type="Pfam" id="PF08245"/>
    </source>
</evidence>
<keyword evidence="7 8" id="KW-0133">Cell shape</keyword>
<evidence type="ECO:0000256" key="2">
    <source>
        <dbReference type="ARBA" id="ARBA00004752"/>
    </source>
</evidence>
<feature type="domain" description="Mur ligase C-terminal" evidence="9">
    <location>
        <begin position="297"/>
        <end position="408"/>
    </location>
</feature>
<dbReference type="HAMAP" id="MF_00639">
    <property type="entry name" value="MurD"/>
    <property type="match status" value="1"/>
</dbReference>
<dbReference type="UniPathway" id="UPA00219"/>
<dbReference type="NCBIfam" id="TIGR01087">
    <property type="entry name" value="murD"/>
    <property type="match status" value="1"/>
</dbReference>
<protein>
    <recommendedName>
        <fullName evidence="7 8">UDP-N-acetylmuramoylalanine--D-glutamate ligase</fullName>
        <ecNumber evidence="7 8">6.3.2.9</ecNumber>
    </recommendedName>
    <alternativeName>
        <fullName evidence="7">D-glutamic acid-adding enzyme</fullName>
    </alternativeName>
    <alternativeName>
        <fullName evidence="7">UDP-N-acetylmuramoyl-L-alanyl-D-glutamate synthetase</fullName>
    </alternativeName>
</protein>
<dbReference type="SUPFAM" id="SSF51984">
    <property type="entry name" value="MurCD N-terminal domain"/>
    <property type="match status" value="1"/>
</dbReference>
<keyword evidence="12" id="KW-1185">Reference proteome</keyword>
<evidence type="ECO:0000256" key="5">
    <source>
        <dbReference type="ARBA" id="ARBA00022741"/>
    </source>
</evidence>
<dbReference type="Pfam" id="PF21799">
    <property type="entry name" value="MurD-like_N"/>
    <property type="match status" value="1"/>
</dbReference>
<dbReference type="RefSeq" id="WP_132500750.1">
    <property type="nucleotide sequence ID" value="NZ_LVXA01000001.1"/>
</dbReference>
<evidence type="ECO:0000313" key="12">
    <source>
        <dbReference type="Proteomes" id="UP000295537"/>
    </source>
</evidence>
<sequence>MQNRYQNKTITIVGLGKTGLSCVEFFADKGVKLQVIDTREKPAGAEKLPKNVSLHTGSLHLEWLLASDLIVISPGLALATPEIQQAISKGIEVVGDIELFCREAKAPIIAITGSNGKSTVTTLTAEMAIQAGIKVGMGGNIGVPALSLLNDNYDLYVLELSSFQLETTYSLKAKAATILNISEDHMDRYNSLADYRQAKLRIYHNAENAIANGEDSQTFPDQAVNKLVYFANQNAEYHLHNGKLYASGEALIDTTQMQISGRHNEMNALAAIALAQAADIPREGIVNALQHYGGLAHRFQVIPTDDGVRWINDSKATNVGSTVAALNGLQIHSTLYLLLGGDGKGADFSDLQPLVNQPNIVCYCFGQDGAKLVVLSTNSVLVETMSQAIEQIRPQLKQGDIVLLSPACASLDQFRNFEERGELFATLATEKLATKSAVKGAV</sequence>
<dbReference type="SUPFAM" id="SSF53244">
    <property type="entry name" value="MurD-like peptide ligases, peptide-binding domain"/>
    <property type="match status" value="1"/>
</dbReference>